<feature type="compositionally biased region" description="Basic and acidic residues" evidence="2">
    <location>
        <begin position="164"/>
        <end position="185"/>
    </location>
</feature>
<gene>
    <name evidence="3" type="ORF">CBR_g10933</name>
</gene>
<feature type="region of interest" description="Disordered" evidence="2">
    <location>
        <begin position="292"/>
        <end position="341"/>
    </location>
</feature>
<protein>
    <recommendedName>
        <fullName evidence="5">CCHC-type domain-containing protein</fullName>
    </recommendedName>
</protein>
<dbReference type="EMBL" id="BFEA01000156">
    <property type="protein sequence ID" value="GBG71994.1"/>
    <property type="molecule type" value="Genomic_DNA"/>
</dbReference>
<name>A0A388KPK9_CHABU</name>
<feature type="region of interest" description="Disordered" evidence="2">
    <location>
        <begin position="403"/>
        <end position="443"/>
    </location>
</feature>
<reference evidence="3 4" key="1">
    <citation type="journal article" date="2018" name="Cell">
        <title>The Chara Genome: Secondary Complexity and Implications for Plant Terrestrialization.</title>
        <authorList>
            <person name="Nishiyama T."/>
            <person name="Sakayama H."/>
            <person name="Vries J.D."/>
            <person name="Buschmann H."/>
            <person name="Saint-Marcoux D."/>
            <person name="Ullrich K.K."/>
            <person name="Haas F.B."/>
            <person name="Vanderstraeten L."/>
            <person name="Becker D."/>
            <person name="Lang D."/>
            <person name="Vosolsobe S."/>
            <person name="Rombauts S."/>
            <person name="Wilhelmsson P.K.I."/>
            <person name="Janitza P."/>
            <person name="Kern R."/>
            <person name="Heyl A."/>
            <person name="Rumpler F."/>
            <person name="Villalobos L.I.A.C."/>
            <person name="Clay J.M."/>
            <person name="Skokan R."/>
            <person name="Toyoda A."/>
            <person name="Suzuki Y."/>
            <person name="Kagoshima H."/>
            <person name="Schijlen E."/>
            <person name="Tajeshwar N."/>
            <person name="Catarino B."/>
            <person name="Hetherington A.J."/>
            <person name="Saltykova A."/>
            <person name="Bonnot C."/>
            <person name="Breuninger H."/>
            <person name="Symeonidi A."/>
            <person name="Radhakrishnan G.V."/>
            <person name="Van Nieuwerburgh F."/>
            <person name="Deforce D."/>
            <person name="Chang C."/>
            <person name="Karol K.G."/>
            <person name="Hedrich R."/>
            <person name="Ulvskov P."/>
            <person name="Glockner G."/>
            <person name="Delwiche C.F."/>
            <person name="Petrasek J."/>
            <person name="Van de Peer Y."/>
            <person name="Friml J."/>
            <person name="Beilby M."/>
            <person name="Dolan L."/>
            <person name="Kohara Y."/>
            <person name="Sugano S."/>
            <person name="Fujiyama A."/>
            <person name="Delaux P.-M."/>
            <person name="Quint M."/>
            <person name="TheiBen G."/>
            <person name="Hagemann M."/>
            <person name="Harholt J."/>
            <person name="Dunand C."/>
            <person name="Zachgo S."/>
            <person name="Langdale J."/>
            <person name="Maumus F."/>
            <person name="Straeten D.V.D."/>
            <person name="Gould S.B."/>
            <person name="Rensing S.A."/>
        </authorList>
    </citation>
    <scope>NUCLEOTIDE SEQUENCE [LARGE SCALE GENOMIC DNA]</scope>
    <source>
        <strain evidence="3 4">S276</strain>
    </source>
</reference>
<proteinExistence type="predicted"/>
<evidence type="ECO:0000313" key="3">
    <source>
        <dbReference type="EMBL" id="GBG71994.1"/>
    </source>
</evidence>
<feature type="region of interest" description="Disordered" evidence="2">
    <location>
        <begin position="219"/>
        <end position="247"/>
    </location>
</feature>
<comment type="caution">
    <text evidence="3">The sequence shown here is derived from an EMBL/GenBank/DDBJ whole genome shotgun (WGS) entry which is preliminary data.</text>
</comment>
<keyword evidence="1" id="KW-0175">Coiled coil</keyword>
<keyword evidence="4" id="KW-1185">Reference proteome</keyword>
<evidence type="ECO:0000313" key="4">
    <source>
        <dbReference type="Proteomes" id="UP000265515"/>
    </source>
</evidence>
<dbReference type="Gramene" id="GBG71994">
    <property type="protein sequence ID" value="GBG71994"/>
    <property type="gene ID" value="CBR_g10933"/>
</dbReference>
<sequence length="443" mass="50149">MAGHFARDCPYRQASLSEQSNGFRPASFPPLPPPSGISPPVSSQTPLLALPPPPSLSVSQSGNTNTNQAIIPRQPFWKMNREKLDRAYDFMASELEARQEAIREKERLLKEEEEKKKVREAEEKALRKLKERQDFEERISNIVGSKINDACDLFLGKTHPARSSAERREPREQPRTRLEDDTEKERLQKQIEQLRMDNECIRKSMEELSRVIKASTAGAKRPSGGVCVASPPKAAPRGRPRVIGVGTPTSHDFRNLLKAYNQVKEGKRAADLEVHALKERFERAIDKLVRQGRTPHANLTRRMNEATDEDDPEHQDKQEEALDDLILRPSPPKRTSGRLATNAAAAERVDFVKETKKHLKRLKKQGLQIRCNREGITFVTCEQAMNDIAEHRASLAFDFRPDAAKAGRSAPESEIEEVKEDAHEETTETQPVNIEDDERIGDE</sequence>
<accession>A0A388KPK9</accession>
<feature type="compositionally biased region" description="Acidic residues" evidence="2">
    <location>
        <begin position="434"/>
        <end position="443"/>
    </location>
</feature>
<feature type="compositionally biased region" description="Low complexity" evidence="2">
    <location>
        <begin position="38"/>
        <end position="48"/>
    </location>
</feature>
<dbReference type="AlphaFoldDB" id="A0A388KPK9"/>
<feature type="region of interest" description="Disordered" evidence="2">
    <location>
        <begin position="1"/>
        <end position="73"/>
    </location>
</feature>
<feature type="coiled-coil region" evidence="1">
    <location>
        <begin position="91"/>
        <end position="139"/>
    </location>
</feature>
<feature type="region of interest" description="Disordered" evidence="2">
    <location>
        <begin position="158"/>
        <end position="185"/>
    </location>
</feature>
<feature type="compositionally biased region" description="Pro residues" evidence="2">
    <location>
        <begin position="27"/>
        <end position="37"/>
    </location>
</feature>
<evidence type="ECO:0000256" key="2">
    <source>
        <dbReference type="SAM" id="MobiDB-lite"/>
    </source>
</evidence>
<organism evidence="3 4">
    <name type="scientific">Chara braunii</name>
    <name type="common">Braun's stonewort</name>
    <dbReference type="NCBI Taxonomy" id="69332"/>
    <lineage>
        <taxon>Eukaryota</taxon>
        <taxon>Viridiplantae</taxon>
        <taxon>Streptophyta</taxon>
        <taxon>Charophyceae</taxon>
        <taxon>Charales</taxon>
        <taxon>Characeae</taxon>
        <taxon>Chara</taxon>
    </lineage>
</organism>
<feature type="compositionally biased region" description="Basic and acidic residues" evidence="2">
    <location>
        <begin position="1"/>
        <end position="10"/>
    </location>
</feature>
<evidence type="ECO:0000256" key="1">
    <source>
        <dbReference type="SAM" id="Coils"/>
    </source>
</evidence>
<evidence type="ECO:0008006" key="5">
    <source>
        <dbReference type="Google" id="ProtNLM"/>
    </source>
</evidence>
<dbReference type="Proteomes" id="UP000265515">
    <property type="component" value="Unassembled WGS sequence"/>
</dbReference>